<feature type="signal peptide" evidence="9">
    <location>
        <begin position="1"/>
        <end position="17"/>
    </location>
</feature>
<dbReference type="OrthoDB" id="248923at2759"/>
<comment type="catalytic activity">
    <reaction evidence="8">
        <text>L-seryl-[protein] + ATP = O-phospho-L-seryl-[protein] + ADP + H(+)</text>
        <dbReference type="Rhea" id="RHEA:17989"/>
        <dbReference type="Rhea" id="RHEA-COMP:9863"/>
        <dbReference type="Rhea" id="RHEA-COMP:11604"/>
        <dbReference type="ChEBI" id="CHEBI:15378"/>
        <dbReference type="ChEBI" id="CHEBI:29999"/>
        <dbReference type="ChEBI" id="CHEBI:30616"/>
        <dbReference type="ChEBI" id="CHEBI:83421"/>
        <dbReference type="ChEBI" id="CHEBI:456216"/>
        <dbReference type="EC" id="2.7.11.1"/>
    </reaction>
</comment>
<evidence type="ECO:0000313" key="11">
    <source>
        <dbReference type="Proteomes" id="UP000237246"/>
    </source>
</evidence>
<dbReference type="InterPro" id="IPR016024">
    <property type="entry name" value="ARM-type_fold"/>
</dbReference>
<dbReference type="Proteomes" id="UP000237246">
    <property type="component" value="Unassembled WGS sequence"/>
</dbReference>
<dbReference type="PANTHER" id="PTHR24363">
    <property type="entry name" value="SERINE/THREONINE PROTEIN KINASE"/>
    <property type="match status" value="1"/>
</dbReference>
<keyword evidence="3" id="KW-0808">Transferase</keyword>
<evidence type="ECO:0000256" key="1">
    <source>
        <dbReference type="ARBA" id="ARBA00012513"/>
    </source>
</evidence>
<gene>
    <name evidence="10" type="ORF">CIB84_013579</name>
</gene>
<dbReference type="SUPFAM" id="SSF48371">
    <property type="entry name" value="ARM repeat"/>
    <property type="match status" value="1"/>
</dbReference>
<keyword evidence="11" id="KW-1185">Reference proteome</keyword>
<keyword evidence="5" id="KW-0418">Kinase</keyword>
<keyword evidence="4" id="KW-0547">Nucleotide-binding</keyword>
<protein>
    <recommendedName>
        <fullName evidence="1">non-specific serine/threonine protein kinase</fullName>
        <ecNumber evidence="1">2.7.11.1</ecNumber>
    </recommendedName>
</protein>
<dbReference type="PANTHER" id="PTHR24363:SF0">
    <property type="entry name" value="SERINE_THREONINE KINASE LIKE DOMAIN CONTAINING 1"/>
    <property type="match status" value="1"/>
</dbReference>
<evidence type="ECO:0000256" key="3">
    <source>
        <dbReference type="ARBA" id="ARBA00022679"/>
    </source>
</evidence>
<keyword evidence="2" id="KW-0723">Serine/threonine-protein kinase</keyword>
<sequence>MLDFIGFLFMCPLEVVAENLRKAGLTSDLLSILCNFIHNEQICHTSCAVLWSLAVSEIAAFRFITDSKGSGINLIKDAYHFYCDDPQVVESICVLINEMVQYDDVMVDMLSQQMEKLLSEIKSRFPSSLIQILSDQWTEVNV</sequence>
<reference evidence="10 11" key="1">
    <citation type="submission" date="2018-01" db="EMBL/GenBank/DDBJ databases">
        <title>Comparison of the Chinese Bamboo Partridge and Red Junglefowl genome sequences highlights the importance of demography in genome evolution.</title>
        <authorList>
            <person name="Tiley G.P."/>
            <person name="Kimball R.T."/>
            <person name="Braun E.L."/>
            <person name="Burleigh J.G."/>
        </authorList>
    </citation>
    <scope>NUCLEOTIDE SEQUENCE [LARGE SCALE GENOMIC DNA]</scope>
    <source>
        <strain evidence="10">RTK389</strain>
        <tissue evidence="10">Blood</tissue>
    </source>
</reference>
<evidence type="ECO:0000256" key="2">
    <source>
        <dbReference type="ARBA" id="ARBA00022527"/>
    </source>
</evidence>
<dbReference type="GO" id="GO:0004674">
    <property type="term" value="F:protein serine/threonine kinase activity"/>
    <property type="evidence" value="ECO:0007669"/>
    <property type="project" value="UniProtKB-KW"/>
</dbReference>
<dbReference type="EC" id="2.7.11.1" evidence="1"/>
<comment type="catalytic activity">
    <reaction evidence="7">
        <text>L-threonyl-[protein] + ATP = O-phospho-L-threonyl-[protein] + ADP + H(+)</text>
        <dbReference type="Rhea" id="RHEA:46608"/>
        <dbReference type="Rhea" id="RHEA-COMP:11060"/>
        <dbReference type="Rhea" id="RHEA-COMP:11605"/>
        <dbReference type="ChEBI" id="CHEBI:15378"/>
        <dbReference type="ChEBI" id="CHEBI:30013"/>
        <dbReference type="ChEBI" id="CHEBI:30616"/>
        <dbReference type="ChEBI" id="CHEBI:61977"/>
        <dbReference type="ChEBI" id="CHEBI:456216"/>
        <dbReference type="EC" id="2.7.11.1"/>
    </reaction>
</comment>
<proteinExistence type="predicted"/>
<evidence type="ECO:0000256" key="5">
    <source>
        <dbReference type="ARBA" id="ARBA00022777"/>
    </source>
</evidence>
<keyword evidence="9" id="KW-0732">Signal</keyword>
<evidence type="ECO:0000256" key="6">
    <source>
        <dbReference type="ARBA" id="ARBA00022840"/>
    </source>
</evidence>
<feature type="chain" id="PRO_5015174637" description="non-specific serine/threonine protein kinase" evidence="9">
    <location>
        <begin position="18"/>
        <end position="142"/>
    </location>
</feature>
<dbReference type="AlphaFoldDB" id="A0A2P4SEY7"/>
<dbReference type="EMBL" id="PPHD01055868">
    <property type="protein sequence ID" value="POI22672.1"/>
    <property type="molecule type" value="Genomic_DNA"/>
</dbReference>
<evidence type="ECO:0000256" key="4">
    <source>
        <dbReference type="ARBA" id="ARBA00022741"/>
    </source>
</evidence>
<organism evidence="10 11">
    <name type="scientific">Bambusicola thoracicus</name>
    <name type="common">Chinese bamboo-partridge</name>
    <name type="synonym">Perdix thoracica</name>
    <dbReference type="NCBI Taxonomy" id="9083"/>
    <lineage>
        <taxon>Eukaryota</taxon>
        <taxon>Metazoa</taxon>
        <taxon>Chordata</taxon>
        <taxon>Craniata</taxon>
        <taxon>Vertebrata</taxon>
        <taxon>Euteleostomi</taxon>
        <taxon>Archelosauria</taxon>
        <taxon>Archosauria</taxon>
        <taxon>Dinosauria</taxon>
        <taxon>Saurischia</taxon>
        <taxon>Theropoda</taxon>
        <taxon>Coelurosauria</taxon>
        <taxon>Aves</taxon>
        <taxon>Neognathae</taxon>
        <taxon>Galloanserae</taxon>
        <taxon>Galliformes</taxon>
        <taxon>Phasianidae</taxon>
        <taxon>Perdicinae</taxon>
        <taxon>Bambusicola</taxon>
    </lineage>
</organism>
<dbReference type="GO" id="GO:0005524">
    <property type="term" value="F:ATP binding"/>
    <property type="evidence" value="ECO:0007669"/>
    <property type="project" value="UniProtKB-KW"/>
</dbReference>
<name>A0A2P4SEY7_BAMTH</name>
<comment type="caution">
    <text evidence="10">The sequence shown here is derived from an EMBL/GenBank/DDBJ whole genome shotgun (WGS) entry which is preliminary data.</text>
</comment>
<evidence type="ECO:0000256" key="7">
    <source>
        <dbReference type="ARBA" id="ARBA00047899"/>
    </source>
</evidence>
<evidence type="ECO:0000313" key="10">
    <source>
        <dbReference type="EMBL" id="POI22672.1"/>
    </source>
</evidence>
<keyword evidence="6" id="KW-0067">ATP-binding</keyword>
<evidence type="ECO:0000256" key="8">
    <source>
        <dbReference type="ARBA" id="ARBA00048679"/>
    </source>
</evidence>
<evidence type="ECO:0000256" key="9">
    <source>
        <dbReference type="SAM" id="SignalP"/>
    </source>
</evidence>
<accession>A0A2P4SEY7</accession>